<dbReference type="PANTHER" id="PTHR21342:SF1">
    <property type="entry name" value="PHOSPHOPANTETHEINE ADENYLYLTRANSFERASE"/>
    <property type="match status" value="1"/>
</dbReference>
<evidence type="ECO:0000256" key="1">
    <source>
        <dbReference type="ARBA" id="ARBA00022490"/>
    </source>
</evidence>
<feature type="binding site" evidence="9">
    <location>
        <position position="16"/>
    </location>
    <ligand>
        <name>ATP</name>
        <dbReference type="ChEBI" id="CHEBI:30616"/>
    </ligand>
</feature>
<feature type="binding site" evidence="9">
    <location>
        <begin position="87"/>
        <end position="89"/>
    </location>
    <ligand>
        <name>ATP</name>
        <dbReference type="ChEBI" id="CHEBI:30616"/>
    </ligand>
</feature>
<proteinExistence type="inferred from homology"/>
<dbReference type="CDD" id="cd02163">
    <property type="entry name" value="PPAT"/>
    <property type="match status" value="1"/>
</dbReference>
<keyword evidence="1 9" id="KW-0963">Cytoplasm</keyword>
<comment type="pathway">
    <text evidence="9">Cofactor biosynthesis; coenzyme A biosynthesis; CoA from (R)-pantothenate: step 4/5.</text>
</comment>
<protein>
    <recommendedName>
        <fullName evidence="9">Phosphopantetheine adenylyltransferase</fullName>
        <ecNumber evidence="9">2.7.7.3</ecNumber>
    </recommendedName>
    <alternativeName>
        <fullName evidence="9">Dephospho-CoA pyrophosphorylase</fullName>
    </alternativeName>
    <alternativeName>
        <fullName evidence="9">Pantetheine-phosphate adenylyltransferase</fullName>
        <shortName evidence="9">PPAT</shortName>
    </alternativeName>
</protein>
<comment type="subunit">
    <text evidence="9">Homohexamer.</text>
</comment>
<dbReference type="SUPFAM" id="SSF52374">
    <property type="entry name" value="Nucleotidylyl transferase"/>
    <property type="match status" value="1"/>
</dbReference>
<dbReference type="HAMAP" id="MF_00151">
    <property type="entry name" value="PPAT_bact"/>
    <property type="match status" value="1"/>
</dbReference>
<evidence type="ECO:0000256" key="3">
    <source>
        <dbReference type="ARBA" id="ARBA00022695"/>
    </source>
</evidence>
<dbReference type="RefSeq" id="WP_154438232.1">
    <property type="nucleotide sequence ID" value="NZ_JAHLPJ010000001.1"/>
</dbReference>
<comment type="caution">
    <text evidence="11">The sequence shown here is derived from an EMBL/GenBank/DDBJ whole genome shotgun (WGS) entry which is preliminary data.</text>
</comment>
<evidence type="ECO:0000256" key="2">
    <source>
        <dbReference type="ARBA" id="ARBA00022679"/>
    </source>
</evidence>
<feature type="binding site" evidence="9">
    <location>
        <position position="72"/>
    </location>
    <ligand>
        <name>substrate</name>
    </ligand>
</feature>
<keyword evidence="4 9" id="KW-0547">Nucleotide-binding</keyword>
<dbReference type="Gene3D" id="3.40.50.620">
    <property type="entry name" value="HUPs"/>
    <property type="match status" value="1"/>
</dbReference>
<evidence type="ECO:0000313" key="11">
    <source>
        <dbReference type="EMBL" id="MSU00060.1"/>
    </source>
</evidence>
<comment type="similarity">
    <text evidence="9">Belongs to the bacterial CoaD family.</text>
</comment>
<comment type="cofactor">
    <cofactor evidence="9">
        <name>Mg(2+)</name>
        <dbReference type="ChEBI" id="CHEBI:18420"/>
    </cofactor>
</comment>
<evidence type="ECO:0000256" key="5">
    <source>
        <dbReference type="ARBA" id="ARBA00022840"/>
    </source>
</evidence>
<dbReference type="Proteomes" id="UP000469523">
    <property type="component" value="Unassembled WGS sequence"/>
</dbReference>
<dbReference type="NCBIfam" id="TIGR01510">
    <property type="entry name" value="coaD_prev_kdtB"/>
    <property type="match status" value="1"/>
</dbReference>
<feature type="binding site" evidence="9">
    <location>
        <begin position="8"/>
        <end position="9"/>
    </location>
    <ligand>
        <name>ATP</name>
        <dbReference type="ChEBI" id="CHEBI:30616"/>
    </ligand>
</feature>
<dbReference type="GO" id="GO:0015937">
    <property type="term" value="P:coenzyme A biosynthetic process"/>
    <property type="evidence" value="ECO:0007669"/>
    <property type="project" value="UniProtKB-UniRule"/>
</dbReference>
<evidence type="ECO:0000256" key="7">
    <source>
        <dbReference type="ARBA" id="ARBA00022993"/>
    </source>
</evidence>
<keyword evidence="6 9" id="KW-0460">Magnesium</keyword>
<feature type="binding site" evidence="9">
    <location>
        <position position="40"/>
    </location>
    <ligand>
        <name>substrate</name>
    </ligand>
</feature>
<dbReference type="AlphaFoldDB" id="A0A6N7XW90"/>
<evidence type="ECO:0000259" key="10">
    <source>
        <dbReference type="Pfam" id="PF01467"/>
    </source>
</evidence>
<gene>
    <name evidence="9 11" type="primary">coaD</name>
    <name evidence="11" type="ORF">FYJ83_01090</name>
</gene>
<accession>A0A6N7XW90</accession>
<name>A0A6N7XW90_9FIRM</name>
<keyword evidence="5 9" id="KW-0067">ATP-binding</keyword>
<feature type="binding site" evidence="9">
    <location>
        <position position="86"/>
    </location>
    <ligand>
        <name>substrate</name>
    </ligand>
</feature>
<feature type="site" description="Transition state stabilizer" evidence="9">
    <location>
        <position position="16"/>
    </location>
</feature>
<feature type="domain" description="Cytidyltransferase-like" evidence="10">
    <location>
        <begin position="4"/>
        <end position="132"/>
    </location>
</feature>
<dbReference type="UniPathway" id="UPA00241">
    <property type="reaction ID" value="UER00355"/>
</dbReference>
<keyword evidence="12" id="KW-1185">Reference proteome</keyword>
<comment type="subcellular location">
    <subcellularLocation>
        <location evidence="9">Cytoplasm</location>
    </subcellularLocation>
</comment>
<feature type="binding site" evidence="9">
    <location>
        <position position="97"/>
    </location>
    <ligand>
        <name>ATP</name>
        <dbReference type="ChEBI" id="CHEBI:30616"/>
    </ligand>
</feature>
<reference evidence="11 12" key="1">
    <citation type="submission" date="2019-09" db="EMBL/GenBank/DDBJ databases">
        <title>In-depth cultivation of the pig gut microbiome towards novel bacterial diversity and tailored functional studies.</title>
        <authorList>
            <person name="Wylensek D."/>
            <person name="Hitch T.C.A."/>
            <person name="Clavel T."/>
        </authorList>
    </citation>
    <scope>NUCLEOTIDE SEQUENCE [LARGE SCALE GENOMIC DNA]</scope>
    <source>
        <strain evidence="11 12">WCA3-693-APC-4?</strain>
    </source>
</reference>
<dbReference type="GO" id="GO:0005737">
    <property type="term" value="C:cytoplasm"/>
    <property type="evidence" value="ECO:0007669"/>
    <property type="project" value="UniProtKB-SubCell"/>
</dbReference>
<keyword evidence="7 9" id="KW-0173">Coenzyme A biosynthesis</keyword>
<dbReference type="InterPro" id="IPR014729">
    <property type="entry name" value="Rossmann-like_a/b/a_fold"/>
</dbReference>
<evidence type="ECO:0000313" key="12">
    <source>
        <dbReference type="Proteomes" id="UP000469523"/>
    </source>
</evidence>
<dbReference type="InterPro" id="IPR004821">
    <property type="entry name" value="Cyt_trans-like"/>
</dbReference>
<keyword evidence="2 9" id="KW-0808">Transferase</keyword>
<dbReference type="GO" id="GO:0005524">
    <property type="term" value="F:ATP binding"/>
    <property type="evidence" value="ECO:0007669"/>
    <property type="project" value="UniProtKB-KW"/>
</dbReference>
<dbReference type="PRINTS" id="PR01020">
    <property type="entry name" value="LPSBIOSNTHSS"/>
</dbReference>
<evidence type="ECO:0000256" key="8">
    <source>
        <dbReference type="ARBA" id="ARBA00029346"/>
    </source>
</evidence>
<dbReference type="InterPro" id="IPR001980">
    <property type="entry name" value="PPAT"/>
</dbReference>
<evidence type="ECO:0000256" key="9">
    <source>
        <dbReference type="HAMAP-Rule" id="MF_00151"/>
    </source>
</evidence>
<dbReference type="GO" id="GO:0004595">
    <property type="term" value="F:pantetheine-phosphate adenylyltransferase activity"/>
    <property type="evidence" value="ECO:0007669"/>
    <property type="project" value="UniProtKB-UniRule"/>
</dbReference>
<dbReference type="NCBIfam" id="TIGR00125">
    <property type="entry name" value="cyt_tran_rel"/>
    <property type="match status" value="1"/>
</dbReference>
<feature type="binding site" evidence="9">
    <location>
        <position position="8"/>
    </location>
    <ligand>
        <name>substrate</name>
    </ligand>
</feature>
<dbReference type="EMBL" id="VUNQ01000001">
    <property type="protein sequence ID" value="MSU00060.1"/>
    <property type="molecule type" value="Genomic_DNA"/>
</dbReference>
<feature type="binding site" evidence="9">
    <location>
        <begin position="122"/>
        <end position="128"/>
    </location>
    <ligand>
        <name>ATP</name>
        <dbReference type="ChEBI" id="CHEBI:30616"/>
    </ligand>
</feature>
<evidence type="ECO:0000256" key="4">
    <source>
        <dbReference type="ARBA" id="ARBA00022741"/>
    </source>
</evidence>
<dbReference type="Pfam" id="PF01467">
    <property type="entry name" value="CTP_transf_like"/>
    <property type="match status" value="1"/>
</dbReference>
<evidence type="ECO:0000256" key="6">
    <source>
        <dbReference type="ARBA" id="ARBA00022842"/>
    </source>
</evidence>
<sequence>MNAIYPGSFDPVTYGHLDIIERAAKKVDNLIVAVLNNPSKKNTFSLEERIDLLKEVTKGFHNVTIDSFSGLLTDYAVEMNCTTMIRGLRAVSDFEYEMQMALVNKKVNDDVETMFMVSSSQYAYLSSSIVKEVAMFGGKISCFVPEVVELALKNKFEGGL</sequence>
<keyword evidence="3 9" id="KW-0548">Nucleotidyltransferase</keyword>
<comment type="function">
    <text evidence="9">Reversibly transfers an adenylyl group from ATP to 4'-phosphopantetheine, yielding dephospho-CoA (dPCoA) and pyrophosphate.</text>
</comment>
<dbReference type="EC" id="2.7.7.3" evidence="9"/>
<organism evidence="11 12">
    <name type="scientific">Tissierella pigra</name>
    <dbReference type="NCBI Taxonomy" id="2607614"/>
    <lineage>
        <taxon>Bacteria</taxon>
        <taxon>Bacillati</taxon>
        <taxon>Bacillota</taxon>
        <taxon>Tissierellia</taxon>
        <taxon>Tissierellales</taxon>
        <taxon>Tissierellaceae</taxon>
        <taxon>Tissierella</taxon>
    </lineage>
</organism>
<comment type="catalytic activity">
    <reaction evidence="8 9">
        <text>(R)-4'-phosphopantetheine + ATP + H(+) = 3'-dephospho-CoA + diphosphate</text>
        <dbReference type="Rhea" id="RHEA:19801"/>
        <dbReference type="ChEBI" id="CHEBI:15378"/>
        <dbReference type="ChEBI" id="CHEBI:30616"/>
        <dbReference type="ChEBI" id="CHEBI:33019"/>
        <dbReference type="ChEBI" id="CHEBI:57328"/>
        <dbReference type="ChEBI" id="CHEBI:61723"/>
        <dbReference type="EC" id="2.7.7.3"/>
    </reaction>
</comment>
<dbReference type="PANTHER" id="PTHR21342">
    <property type="entry name" value="PHOSPHOPANTETHEINE ADENYLYLTRANSFERASE"/>
    <property type="match status" value="1"/>
</dbReference>